<dbReference type="Gene3D" id="3.40.50.1000">
    <property type="entry name" value="HAD superfamily/HAD-like"/>
    <property type="match status" value="2"/>
</dbReference>
<dbReference type="GO" id="GO:0016887">
    <property type="term" value="F:ATP hydrolysis activity"/>
    <property type="evidence" value="ECO:0007669"/>
    <property type="project" value="InterPro"/>
</dbReference>
<dbReference type="InterPro" id="IPR001757">
    <property type="entry name" value="P_typ_ATPase"/>
</dbReference>
<organism evidence="12 13">
    <name type="scientific">Tahibacter soli</name>
    <dbReference type="NCBI Taxonomy" id="2983605"/>
    <lineage>
        <taxon>Bacteria</taxon>
        <taxon>Pseudomonadati</taxon>
        <taxon>Pseudomonadota</taxon>
        <taxon>Gammaproteobacteria</taxon>
        <taxon>Lysobacterales</taxon>
        <taxon>Rhodanobacteraceae</taxon>
        <taxon>Tahibacter</taxon>
    </lineage>
</organism>
<evidence type="ECO:0000259" key="11">
    <source>
        <dbReference type="SMART" id="SM00831"/>
    </source>
</evidence>
<keyword evidence="5" id="KW-0547">Nucleotide-binding</keyword>
<keyword evidence="4 10" id="KW-0812">Transmembrane</keyword>
<dbReference type="InterPro" id="IPR008250">
    <property type="entry name" value="ATPase_P-typ_transduc_dom_A_sf"/>
</dbReference>
<dbReference type="SFLD" id="SFLDS00003">
    <property type="entry name" value="Haloacid_Dehalogenase"/>
    <property type="match status" value="1"/>
</dbReference>
<feature type="transmembrane region" description="Helical" evidence="10">
    <location>
        <begin position="756"/>
        <end position="773"/>
    </location>
</feature>
<evidence type="ECO:0000256" key="4">
    <source>
        <dbReference type="ARBA" id="ARBA00022692"/>
    </source>
</evidence>
<dbReference type="Pfam" id="PF00690">
    <property type="entry name" value="Cation_ATPase_N"/>
    <property type="match status" value="1"/>
</dbReference>
<proteinExistence type="inferred from homology"/>
<dbReference type="RefSeq" id="WP_263542899.1">
    <property type="nucleotide sequence ID" value="NZ_JAOVZO020000003.1"/>
</dbReference>
<dbReference type="Gene3D" id="3.40.1110.10">
    <property type="entry name" value="Calcium-transporting ATPase, cytoplasmic domain N"/>
    <property type="match status" value="2"/>
</dbReference>
<feature type="transmembrane region" description="Helical" evidence="10">
    <location>
        <begin position="676"/>
        <end position="696"/>
    </location>
</feature>
<feature type="domain" description="Cation-transporting P-type ATPase N-terminal" evidence="11">
    <location>
        <begin position="8"/>
        <end position="75"/>
    </location>
</feature>
<dbReference type="GO" id="GO:0005886">
    <property type="term" value="C:plasma membrane"/>
    <property type="evidence" value="ECO:0007669"/>
    <property type="project" value="UniProtKB-SubCell"/>
</dbReference>
<dbReference type="InterPro" id="IPR023298">
    <property type="entry name" value="ATPase_P-typ_TM_dom_sf"/>
</dbReference>
<accession>A0A9X4BJ08</accession>
<gene>
    <name evidence="12" type="ORF">OD750_003900</name>
</gene>
<comment type="similarity">
    <text evidence="2">Belongs to the cation transport ATPase (P-type) (TC 3.A.3) family. Type IIA subfamily.</text>
</comment>
<dbReference type="InterPro" id="IPR036412">
    <property type="entry name" value="HAD-like_sf"/>
</dbReference>
<dbReference type="GO" id="GO:0005524">
    <property type="term" value="F:ATP binding"/>
    <property type="evidence" value="ECO:0007669"/>
    <property type="project" value="UniProtKB-KW"/>
</dbReference>
<feature type="transmembrane region" description="Helical" evidence="10">
    <location>
        <begin position="821"/>
        <end position="842"/>
    </location>
</feature>
<keyword evidence="6" id="KW-0067">ATP-binding</keyword>
<evidence type="ECO:0000256" key="2">
    <source>
        <dbReference type="ARBA" id="ARBA00005675"/>
    </source>
</evidence>
<feature type="transmembrane region" description="Helical" evidence="10">
    <location>
        <begin position="237"/>
        <end position="258"/>
    </location>
</feature>
<dbReference type="AlphaFoldDB" id="A0A9X4BJ08"/>
<protein>
    <submittedName>
        <fullName evidence="12">Cation-translocating P-type ATPase</fullName>
    </submittedName>
</protein>
<name>A0A9X4BJ08_9GAMM</name>
<evidence type="ECO:0000256" key="10">
    <source>
        <dbReference type="SAM" id="Phobius"/>
    </source>
</evidence>
<dbReference type="Gene3D" id="2.70.150.10">
    <property type="entry name" value="Calcium-transporting ATPase, cytoplasmic transduction domain A"/>
    <property type="match status" value="1"/>
</dbReference>
<dbReference type="InterPro" id="IPR018303">
    <property type="entry name" value="ATPase_P-typ_P_site"/>
</dbReference>
<keyword evidence="13" id="KW-1185">Reference proteome</keyword>
<dbReference type="NCBIfam" id="TIGR01494">
    <property type="entry name" value="ATPase_P-type"/>
    <property type="match status" value="2"/>
</dbReference>
<dbReference type="Pfam" id="PF00122">
    <property type="entry name" value="E1-E2_ATPase"/>
    <property type="match status" value="1"/>
</dbReference>
<dbReference type="Proteomes" id="UP001139971">
    <property type="component" value="Unassembled WGS sequence"/>
</dbReference>
<dbReference type="GO" id="GO:0019829">
    <property type="term" value="F:ATPase-coupled monoatomic cation transmembrane transporter activity"/>
    <property type="evidence" value="ECO:0007669"/>
    <property type="project" value="TreeGrafter"/>
</dbReference>
<dbReference type="PRINTS" id="PR00120">
    <property type="entry name" value="HATPASE"/>
</dbReference>
<feature type="transmembrane region" description="Helical" evidence="10">
    <location>
        <begin position="79"/>
        <end position="95"/>
    </location>
</feature>
<dbReference type="EMBL" id="JAOVZO020000003">
    <property type="protein sequence ID" value="MDC8011684.1"/>
    <property type="molecule type" value="Genomic_DNA"/>
</dbReference>
<dbReference type="Pfam" id="PF00702">
    <property type="entry name" value="Hydrolase"/>
    <property type="match status" value="1"/>
</dbReference>
<dbReference type="PROSITE" id="PS00154">
    <property type="entry name" value="ATPASE_E1_E2"/>
    <property type="match status" value="1"/>
</dbReference>
<dbReference type="Gene3D" id="1.20.1110.10">
    <property type="entry name" value="Calcium-transporting ATPase, transmembrane domain"/>
    <property type="match status" value="2"/>
</dbReference>
<dbReference type="InterPro" id="IPR059000">
    <property type="entry name" value="ATPase_P-type_domA"/>
</dbReference>
<dbReference type="InterPro" id="IPR004014">
    <property type="entry name" value="ATPase_P-typ_cation-transptr_N"/>
</dbReference>
<dbReference type="SFLD" id="SFLDG00002">
    <property type="entry name" value="C1.7:_P-type_atpase_like"/>
    <property type="match status" value="1"/>
</dbReference>
<dbReference type="SUPFAM" id="SSF81665">
    <property type="entry name" value="Calcium ATPase, transmembrane domain M"/>
    <property type="match status" value="1"/>
</dbReference>
<evidence type="ECO:0000256" key="3">
    <source>
        <dbReference type="ARBA" id="ARBA00022475"/>
    </source>
</evidence>
<dbReference type="InterPro" id="IPR006068">
    <property type="entry name" value="ATPase_P-typ_cation-transptr_C"/>
</dbReference>
<feature type="transmembrane region" description="Helical" evidence="10">
    <location>
        <begin position="282"/>
        <end position="298"/>
    </location>
</feature>
<evidence type="ECO:0000256" key="8">
    <source>
        <dbReference type="ARBA" id="ARBA00022989"/>
    </source>
</evidence>
<keyword evidence="8 10" id="KW-1133">Transmembrane helix</keyword>
<dbReference type="PRINTS" id="PR00119">
    <property type="entry name" value="CATATPASE"/>
</dbReference>
<dbReference type="GO" id="GO:1902600">
    <property type="term" value="P:proton transmembrane transport"/>
    <property type="evidence" value="ECO:0007669"/>
    <property type="project" value="TreeGrafter"/>
</dbReference>
<keyword evidence="7" id="KW-1278">Translocase</keyword>
<sequence>MQMSDSRGEIASAQDEWAEFGLTSEQALWQQSRDGPNAMPVDRRPAFFDLLVDALREPMLALLVVAAALYFALGDLAEATVLCLSVVVVVSSTVIQRGKTERALDALRDLSSPQAAVYRDGALVRIDARKLVVGDLIFAEEGDRVPADCDLLFAHALTVDESLLTGESMPVSKTIRTDSSRPPTPGQTLYSATLIVSGQARARVRAVGAQTQVGRIGTSLGAIHTVRSPTQQQIDRLVLVFAIIGLSSCVLVTALFWATRGTFVDALLAGITLAIANVPEEFPLVLTIFLALGAWRLARAQVLVRRPPAIETLGAISVLCVDKTGTLTENRMAIRALVAGGERWQSEDGSAIPPAFGELLRLAALAGEPAPTDPMELAIGNAAGPGEVSRRGILVRRYPLSAASKARTYVWRIPGSRRLLVACKGAPEAIAELCRLDAREKSQLLGAAAELASSGLRVLAVARAQFGSIDLAESELPPSPTDLHLDPLGLIGFSDPLRGDVPRAVAEAQAAGVRVVMITGDHPATARSIAAAAGIDNRSVLSGDELSPLDDGAFGNAILACDVFARVSPDEKLRLVRALRDAGEVVAMTGDGVNDGPALKCAHVGIAMGRRGTDVAREAAQVVLLDDRFASIVGGIRLGRTIYANIQRALRYILAVHVPVAGMAFLPLLFGGPLVLSPVLVVFLELIIDPSCTLVFERQVTGTDVMGQRPRARDAPVLGIGEIGIALAEGAAGLAAAAAVYAAAWQWGLPDGEIKALTFSAIVGANLALLALNRDGNGARGALRFNNPYFWIISLMATLALLCAMYLAPIASIFRFASPDWWASLAAFLFPMALATATRSGVQRARRLALRHARA</sequence>
<dbReference type="GO" id="GO:0015662">
    <property type="term" value="F:P-type ion transporter activity"/>
    <property type="evidence" value="ECO:0007669"/>
    <property type="project" value="UniProtKB-ARBA"/>
</dbReference>
<comment type="subcellular location">
    <subcellularLocation>
        <location evidence="1">Cell membrane</location>
        <topology evidence="1">Multi-pass membrane protein</topology>
    </subcellularLocation>
</comment>
<feature type="transmembrane region" description="Helical" evidence="10">
    <location>
        <begin position="717"/>
        <end position="744"/>
    </location>
</feature>
<evidence type="ECO:0000256" key="7">
    <source>
        <dbReference type="ARBA" id="ARBA00022967"/>
    </source>
</evidence>
<dbReference type="SFLD" id="SFLDF00027">
    <property type="entry name" value="p-type_atpase"/>
    <property type="match status" value="1"/>
</dbReference>
<dbReference type="PANTHER" id="PTHR43294">
    <property type="entry name" value="SODIUM/POTASSIUM-TRANSPORTING ATPASE SUBUNIT ALPHA"/>
    <property type="match status" value="1"/>
</dbReference>
<dbReference type="SUPFAM" id="SSF81653">
    <property type="entry name" value="Calcium ATPase, transduction domain A"/>
    <property type="match status" value="1"/>
</dbReference>
<dbReference type="Pfam" id="PF00689">
    <property type="entry name" value="Cation_ATPase_C"/>
    <property type="match status" value="1"/>
</dbReference>
<dbReference type="InterPro" id="IPR023299">
    <property type="entry name" value="ATPase_P-typ_cyto_dom_N"/>
</dbReference>
<keyword evidence="9 10" id="KW-0472">Membrane</keyword>
<evidence type="ECO:0000313" key="12">
    <source>
        <dbReference type="EMBL" id="MDC8011684.1"/>
    </source>
</evidence>
<feature type="transmembrane region" description="Helical" evidence="10">
    <location>
        <begin position="649"/>
        <end position="670"/>
    </location>
</feature>
<dbReference type="InterPro" id="IPR023214">
    <property type="entry name" value="HAD_sf"/>
</dbReference>
<evidence type="ECO:0000256" key="9">
    <source>
        <dbReference type="ARBA" id="ARBA00023136"/>
    </source>
</evidence>
<dbReference type="PANTHER" id="PTHR43294:SF21">
    <property type="entry name" value="CATION TRANSPORTING ATPASE"/>
    <property type="match status" value="1"/>
</dbReference>
<feature type="transmembrane region" description="Helical" evidence="10">
    <location>
        <begin position="789"/>
        <end position="809"/>
    </location>
</feature>
<dbReference type="InterPro" id="IPR050510">
    <property type="entry name" value="Cation_transp_ATPase_P-type"/>
</dbReference>
<dbReference type="SUPFAM" id="SSF56784">
    <property type="entry name" value="HAD-like"/>
    <property type="match status" value="1"/>
</dbReference>
<dbReference type="SMART" id="SM00831">
    <property type="entry name" value="Cation_ATPase_N"/>
    <property type="match status" value="1"/>
</dbReference>
<evidence type="ECO:0000256" key="1">
    <source>
        <dbReference type="ARBA" id="ARBA00004651"/>
    </source>
</evidence>
<dbReference type="InterPro" id="IPR044492">
    <property type="entry name" value="P_typ_ATPase_HD_dom"/>
</dbReference>
<evidence type="ECO:0000256" key="5">
    <source>
        <dbReference type="ARBA" id="ARBA00022741"/>
    </source>
</evidence>
<reference evidence="12" key="1">
    <citation type="submission" date="2023-02" db="EMBL/GenBank/DDBJ databases">
        <title>Tahibacter soli sp. nov. isolated from soil.</title>
        <authorList>
            <person name="Baek J.H."/>
            <person name="Lee J.K."/>
            <person name="Choi D.G."/>
            <person name="Jeon C.O."/>
        </authorList>
    </citation>
    <scope>NUCLEOTIDE SEQUENCE</scope>
    <source>
        <strain evidence="12">BL</strain>
    </source>
</reference>
<comment type="caution">
    <text evidence="12">The sequence shown here is derived from an EMBL/GenBank/DDBJ whole genome shotgun (WGS) entry which is preliminary data.</text>
</comment>
<evidence type="ECO:0000313" key="13">
    <source>
        <dbReference type="Proteomes" id="UP001139971"/>
    </source>
</evidence>
<keyword evidence="3" id="KW-1003">Cell membrane</keyword>
<evidence type="ECO:0000256" key="6">
    <source>
        <dbReference type="ARBA" id="ARBA00022840"/>
    </source>
</evidence>